<name>A0A935TAP6_9PROT</name>
<dbReference type="Gene3D" id="3.40.50.300">
    <property type="entry name" value="P-loop containing nucleotide triphosphate hydrolases"/>
    <property type="match status" value="3"/>
</dbReference>
<evidence type="ECO:0000259" key="1">
    <source>
        <dbReference type="Pfam" id="PF01272"/>
    </source>
</evidence>
<sequence length="1840" mass="203562">MSPVELNDNEPDPERTAKVTKELKRMRLKLLDLTARNRLLDFKASPGRGLPLVHCSPDRICRRLLAKGDELSVLPIPEPARSHWLMVGDRLSRPEIRDAAELAKIDPALELGTVTRALGDSEVRALHYADDLARHCRKLQREAKSALAETGANILYLVFGLLEFPENNDSDKLLTAPLIAVPVRFEPLPVDAATGHLSFGLRYTGEDIEENRSLREKLKQEYNFDLPEFDDEAGPEEYWRTLAQQIERKARWKVQRRVCIALLSFAKMLLDRELAPENWPRDADGASILVEHDIVRMVFEGAPPANEVGDGLRYHAPLHAIDGHALQDLRLIYDADSSQHSALIDVFAGKNLVIEGPPGTGKSQTITNLIAAAIAKGKTVLFVAEKMAALEVVKKRLTQAGLAPFCLELHSNKTHKKFVLSEIEQRLKAKFALPAGLAAQLELLEKKRCELAAYADLLNSVQGNVQDLTVHQVLWRAEKYRQASGDDWLPLQELTVRQASEVSAADFSAQQNTLAHLVRQFEALGGYGPSHPFWGFDVDVLPPGVDLQIERLLTSYYPQFQDLRAAIEATTVFLGDSRLTLGSRATTELIRSLVDLAPPETTAWTPELIPLFFTSTDPAGARAEAVVRQLTGQLDTVTNYRCDCAGVLQPDISADDATAVAAEQVERTLVGLGLLDVLPTRIKTLRQQLLLQADAGRAALQQMKALADLTSVPFAESPRCLSQLAAVFDLAAKAPRDLLAYRHSGVQAPGTVARLEAGASEWAALEALKARLEEQLYLDTPVAAAELDGAIVTLREGERWYRVLQPRWHKAIALHRQLDRHQRKLPIAQRLADLEQRRDLGRSQEQWHHDEALRHTLGPFYHSQKPDLSGALRLARWLDLCRDQLTDVGLDPALIAIAQWDELQLARCAAEAPALACARAALCTLAGLFAGLLQAAPAIRMALRRQPGWSEQVQLAEDSARALAAALVQLATWGTPDHNAGKILQAVRAHLALPAAVAAVTGNAEAQALLGPHFKGEATLMEPVRAAWTYGRRVRQAALPPTVSQGLLARAAGGVWHELNRHLAAVQRGWDVVSAFAETMRRYGHFDLPRWVNGPDDEAFPARLVAKSQQALAARETLLPWVQYRQAAHQARERGLTAFVDALEQSAVSPDHLAAVYAYRFYASIAQDIFVTQPTLQRFSGATHDEVRREYSTLDRAVLKLRGQDCAYRACQARTPPAGRRSAIVGERTELELIHHMVAHPQARVTLRQMLFASGQAMQALKPCFLMGPQAVAQFLVPGQLKFDLVIMDEASQLKPEEAIGSIARGQQLVVVGDPKQLPPTSFFDKLSIGSDEDELQQAAITDSESILDVCIGHFRPVRTLRWHYRSRHESLIAYSNRQFYDSRLIVFPSPYGRSTELGLHYQYVPDAIYEAQLNHVEAARVVDATLEHMQRRPNASLGLVTLNLRQRDLVEDMLEARCRNFPAAQSFRQKWEEENLGLFVKNLEAVQGDERDVIFISTTFGPAPNTRVVRQNFGPIGRQTGWRRLNVLFTRARQSTRVFSSLLPENIIDDNSTPEGTRALRGFLEYARSGVLAVVGPIGQEPDSDFEVAVADVLGHAGYEVVPQLGVAGFRLDIAVKHPRYPGAYLAAVECDGASYHTGVSVRDRDRIRQEILESLGWENRIWRIWSTEWFRNPRGETQKLLAFLATLEDQPLPEGLVASSEGDGAPAVPVFDLPPTPGAPGPAMPPACTVTSPATPPTRPATQQLVPEVELLVDDDDLEVEVGDTVTYASAENPENEKAVCITTCRTDLEQGFLAANTPLAQVLLGAVVRDEVVLRVPDRPTRRFIIKKVVRAMAEAT</sequence>
<gene>
    <name evidence="5" type="ORF">IPK02_10405</name>
</gene>
<dbReference type="EMBL" id="JADJOT010000009">
    <property type="protein sequence ID" value="MBK7954324.1"/>
    <property type="molecule type" value="Genomic_DNA"/>
</dbReference>
<feature type="domain" description="DNA2/NAM7 helicase-like C-terminal" evidence="3">
    <location>
        <begin position="1356"/>
        <end position="1539"/>
    </location>
</feature>
<feature type="domain" description="Transcription elongation factor GreA/GreB C-terminal" evidence="1">
    <location>
        <begin position="1761"/>
        <end position="1832"/>
    </location>
</feature>
<proteinExistence type="predicted"/>
<dbReference type="InterPro" id="IPR049468">
    <property type="entry name" value="Restrct_endonuc-II-like_dom"/>
</dbReference>
<dbReference type="Pfam" id="PF18741">
    <property type="entry name" value="MTES_1575"/>
    <property type="match status" value="1"/>
</dbReference>
<feature type="domain" description="DNA2/NAM7 helicase helicase" evidence="2">
    <location>
        <begin position="1282"/>
        <end position="1322"/>
    </location>
</feature>
<evidence type="ECO:0000259" key="2">
    <source>
        <dbReference type="Pfam" id="PF13086"/>
    </source>
</evidence>
<evidence type="ECO:0000259" key="4">
    <source>
        <dbReference type="Pfam" id="PF18741"/>
    </source>
</evidence>
<dbReference type="Pfam" id="PF01272">
    <property type="entry name" value="GreA_GreB"/>
    <property type="match status" value="1"/>
</dbReference>
<dbReference type="InterPro" id="IPR027417">
    <property type="entry name" value="P-loop_NTPase"/>
</dbReference>
<dbReference type="Pfam" id="PF13195">
    <property type="entry name" value="DUF4011"/>
    <property type="match status" value="1"/>
</dbReference>
<dbReference type="InterPro" id="IPR001437">
    <property type="entry name" value="Tscrpt_elong_fac_GreA/B_C"/>
</dbReference>
<accession>A0A935TAP6</accession>
<protein>
    <submittedName>
        <fullName evidence="5">DUF4011 domain-containing protein</fullName>
    </submittedName>
</protein>
<dbReference type="InterPro" id="IPR025103">
    <property type="entry name" value="DUF4011"/>
</dbReference>
<dbReference type="Proteomes" id="UP000706151">
    <property type="component" value="Unassembled WGS sequence"/>
</dbReference>
<dbReference type="GO" id="GO:0032784">
    <property type="term" value="P:regulation of DNA-templated transcription elongation"/>
    <property type="evidence" value="ECO:0007669"/>
    <property type="project" value="InterPro"/>
</dbReference>
<dbReference type="Gene3D" id="3.40.960.10">
    <property type="entry name" value="VSR Endonuclease"/>
    <property type="match status" value="1"/>
</dbReference>
<dbReference type="InterPro" id="IPR041677">
    <property type="entry name" value="DNA2/NAM7_AAA_11"/>
</dbReference>
<dbReference type="InterPro" id="IPR036953">
    <property type="entry name" value="GreA/GreB_C_sf"/>
</dbReference>
<dbReference type="GO" id="GO:0003677">
    <property type="term" value="F:DNA binding"/>
    <property type="evidence" value="ECO:0007669"/>
    <property type="project" value="InterPro"/>
</dbReference>
<dbReference type="GO" id="GO:0004386">
    <property type="term" value="F:helicase activity"/>
    <property type="evidence" value="ECO:0007669"/>
    <property type="project" value="InterPro"/>
</dbReference>
<dbReference type="SUPFAM" id="SSF52540">
    <property type="entry name" value="P-loop containing nucleoside triphosphate hydrolases"/>
    <property type="match status" value="2"/>
</dbReference>
<dbReference type="InterPro" id="IPR045055">
    <property type="entry name" value="DNA2/NAM7-like"/>
</dbReference>
<dbReference type="FunFam" id="3.40.960.10:FF:000002">
    <property type="entry name" value="DNA helicase related protein"/>
    <property type="match status" value="1"/>
</dbReference>
<dbReference type="InterPro" id="IPR041679">
    <property type="entry name" value="DNA2/NAM7-like_C"/>
</dbReference>
<organism evidence="5 6">
    <name type="scientific">Candidatus Accumulibacter affinis</name>
    <dbReference type="NCBI Taxonomy" id="2954384"/>
    <lineage>
        <taxon>Bacteria</taxon>
        <taxon>Pseudomonadati</taxon>
        <taxon>Pseudomonadota</taxon>
        <taxon>Betaproteobacteria</taxon>
        <taxon>Candidatus Accumulibacter</taxon>
    </lineage>
</organism>
<evidence type="ECO:0000313" key="5">
    <source>
        <dbReference type="EMBL" id="MBK7954324.1"/>
    </source>
</evidence>
<dbReference type="SUPFAM" id="SSF54534">
    <property type="entry name" value="FKBP-like"/>
    <property type="match status" value="1"/>
</dbReference>
<dbReference type="Pfam" id="PF13087">
    <property type="entry name" value="AAA_12"/>
    <property type="match status" value="1"/>
</dbReference>
<dbReference type="CDD" id="cd18808">
    <property type="entry name" value="SF1_C_Upf1"/>
    <property type="match status" value="1"/>
</dbReference>
<dbReference type="Gene3D" id="3.10.50.30">
    <property type="entry name" value="Transcription elongation factor, GreA/GreB, C-terminal domain"/>
    <property type="match status" value="1"/>
</dbReference>
<evidence type="ECO:0000313" key="6">
    <source>
        <dbReference type="Proteomes" id="UP000706151"/>
    </source>
</evidence>
<dbReference type="PANTHER" id="PTHR10887">
    <property type="entry name" value="DNA2/NAM7 HELICASE FAMILY"/>
    <property type="match status" value="1"/>
</dbReference>
<evidence type="ECO:0000259" key="3">
    <source>
        <dbReference type="Pfam" id="PF13087"/>
    </source>
</evidence>
<feature type="domain" description="Restriction endonuclease type II-like" evidence="4">
    <location>
        <begin position="1587"/>
        <end position="1686"/>
    </location>
</feature>
<comment type="caution">
    <text evidence="5">The sequence shown here is derived from an EMBL/GenBank/DDBJ whole genome shotgun (WGS) entry which is preliminary data.</text>
</comment>
<reference evidence="5 6" key="1">
    <citation type="submission" date="2020-10" db="EMBL/GenBank/DDBJ databases">
        <title>Connecting structure to function with the recovery of over 1000 high-quality activated sludge metagenome-assembled genomes encoding full-length rRNA genes using long-read sequencing.</title>
        <authorList>
            <person name="Singleton C.M."/>
            <person name="Petriglieri F."/>
            <person name="Kristensen J.M."/>
            <person name="Kirkegaard R.H."/>
            <person name="Michaelsen T.Y."/>
            <person name="Andersen M.H."/>
            <person name="Karst S.M."/>
            <person name="Dueholm M.S."/>
            <person name="Nielsen P.H."/>
            <person name="Albertsen M."/>
        </authorList>
    </citation>
    <scope>NUCLEOTIDE SEQUENCE [LARGE SCALE GENOMIC DNA]</scope>
    <source>
        <strain evidence="5">Fred_18-Q3-R57-64_BAT3C.720</strain>
    </source>
</reference>
<dbReference type="InterPro" id="IPR011335">
    <property type="entry name" value="Restrct_endonuc-II-like"/>
</dbReference>
<dbReference type="InterPro" id="IPR047187">
    <property type="entry name" value="SF1_C_Upf1"/>
</dbReference>
<dbReference type="SUPFAM" id="SSF52980">
    <property type="entry name" value="Restriction endonuclease-like"/>
    <property type="match status" value="1"/>
</dbReference>
<dbReference type="Pfam" id="PF13086">
    <property type="entry name" value="AAA_11"/>
    <property type="match status" value="1"/>
</dbReference>